<evidence type="ECO:0000313" key="6">
    <source>
        <dbReference type="Proteomes" id="UP001158598"/>
    </source>
</evidence>
<dbReference type="EC" id="2.7.1.177" evidence="5"/>
<dbReference type="InterPro" id="IPR020568">
    <property type="entry name" value="Ribosomal_Su5_D2-typ_SF"/>
</dbReference>
<evidence type="ECO:0000313" key="5">
    <source>
        <dbReference type="EMBL" id="CAI8839720.1"/>
    </source>
</evidence>
<dbReference type="AlphaFoldDB" id="A0AA35XYZ8"/>
<feature type="region of interest" description="Disordered" evidence="2">
    <location>
        <begin position="304"/>
        <end position="327"/>
    </location>
</feature>
<organism evidence="5 6">
    <name type="scientific">Methylococcus capsulatus</name>
    <dbReference type="NCBI Taxonomy" id="414"/>
    <lineage>
        <taxon>Bacteria</taxon>
        <taxon>Pseudomonadati</taxon>
        <taxon>Pseudomonadota</taxon>
        <taxon>Gammaproteobacteria</taxon>
        <taxon>Methylococcales</taxon>
        <taxon>Methylococcaceae</taxon>
        <taxon>Methylococcus</taxon>
    </lineage>
</organism>
<dbReference type="InterPro" id="IPR013750">
    <property type="entry name" value="GHMP_kinase_C_dom"/>
</dbReference>
<dbReference type="InterPro" id="IPR014721">
    <property type="entry name" value="Ribsml_uS5_D2-typ_fold_subgr"/>
</dbReference>
<protein>
    <submittedName>
        <fullName evidence="5">L-threonine kinase</fullName>
        <ecNumber evidence="5">2.7.1.177</ecNumber>
    </submittedName>
</protein>
<dbReference type="Gene3D" id="3.30.230.10">
    <property type="match status" value="1"/>
</dbReference>
<evidence type="ECO:0000259" key="3">
    <source>
        <dbReference type="Pfam" id="PF00288"/>
    </source>
</evidence>
<dbReference type="RefSeq" id="WP_282213238.1">
    <property type="nucleotide sequence ID" value="NZ_OX458332.1"/>
</dbReference>
<keyword evidence="1 5" id="KW-0418">Kinase</keyword>
<proteinExistence type="predicted"/>
<accession>A0AA35XYZ8</accession>
<evidence type="ECO:0000259" key="4">
    <source>
        <dbReference type="Pfam" id="PF08544"/>
    </source>
</evidence>
<dbReference type="GO" id="GO:0005524">
    <property type="term" value="F:ATP binding"/>
    <property type="evidence" value="ECO:0007669"/>
    <property type="project" value="InterPro"/>
</dbReference>
<dbReference type="EMBL" id="OX458332">
    <property type="protein sequence ID" value="CAI8839720.1"/>
    <property type="molecule type" value="Genomic_DNA"/>
</dbReference>
<keyword evidence="5" id="KW-0808">Transferase</keyword>
<reference evidence="5" key="1">
    <citation type="submission" date="2023-03" db="EMBL/GenBank/DDBJ databases">
        <authorList>
            <person name="Pearce D."/>
        </authorList>
    </citation>
    <scope>NUCLEOTIDE SEQUENCE</scope>
    <source>
        <strain evidence="5">Mc</strain>
    </source>
</reference>
<dbReference type="InterPro" id="IPR006204">
    <property type="entry name" value="GHMP_kinase_N_dom"/>
</dbReference>
<feature type="domain" description="GHMP kinase N-terminal" evidence="3">
    <location>
        <begin position="70"/>
        <end position="135"/>
    </location>
</feature>
<dbReference type="GO" id="GO:0016301">
    <property type="term" value="F:kinase activity"/>
    <property type="evidence" value="ECO:0007669"/>
    <property type="project" value="UniProtKB-KW"/>
</dbReference>
<evidence type="ECO:0000256" key="2">
    <source>
        <dbReference type="SAM" id="MobiDB-lite"/>
    </source>
</evidence>
<feature type="compositionally biased region" description="Pro residues" evidence="2">
    <location>
        <begin position="318"/>
        <end position="327"/>
    </location>
</feature>
<feature type="domain" description="GHMP kinase C-terminal" evidence="4">
    <location>
        <begin position="208"/>
        <end position="278"/>
    </location>
</feature>
<gene>
    <name evidence="5" type="ORF">MCNOR_2292</name>
</gene>
<dbReference type="SUPFAM" id="SSF54211">
    <property type="entry name" value="Ribosomal protein S5 domain 2-like"/>
    <property type="match status" value="1"/>
</dbReference>
<dbReference type="Pfam" id="PF08544">
    <property type="entry name" value="GHMP_kinases_C"/>
    <property type="match status" value="1"/>
</dbReference>
<evidence type="ECO:0000256" key="1">
    <source>
        <dbReference type="ARBA" id="ARBA00022777"/>
    </source>
</evidence>
<sequence length="327" mass="34875">MTHMLPMGRGESYGHHGEILQGAVPSARGIPRPILVTLPCLRYRVVAHFFPAAGNRLQTLPGPRPKAARAALLTLSCLGFSGIGGLLFLNGNIPRGQGLGSSTADVTAAIRAVAHACGRTLAPERIARLAVQAEAASDPLMFDGAALVFAQREGIVVERFDKPLPPMELLSVRDPANGSGIDTLSGTPRRYDRGEMSLCEALLGELRDGVAQGDAGVIGSVATASARLNQRFVRKPRLDELEALGRHHGALGIQVAHSGTVMGLLFRQGNREAIRAARRQLARRGWDVDAPPFAGLRARFRPGCRGHRHNRQPLTCPAAPPSPLAQR</sequence>
<dbReference type="Proteomes" id="UP001158598">
    <property type="component" value="Chromosome"/>
</dbReference>
<name>A0AA35XYZ8_METCP</name>
<dbReference type="Pfam" id="PF00288">
    <property type="entry name" value="GHMP_kinases_N"/>
    <property type="match status" value="1"/>
</dbReference>